<reference evidence="1" key="1">
    <citation type="submission" date="2021-03" db="EMBL/GenBank/DDBJ databases">
        <authorList>
            <consortium name="DOE Joint Genome Institute"/>
            <person name="Ahrendt S."/>
            <person name="Looney B.P."/>
            <person name="Miyauchi S."/>
            <person name="Morin E."/>
            <person name="Drula E."/>
            <person name="Courty P.E."/>
            <person name="Chicoki N."/>
            <person name="Fauchery L."/>
            <person name="Kohler A."/>
            <person name="Kuo A."/>
            <person name="Labutti K."/>
            <person name="Pangilinan J."/>
            <person name="Lipzen A."/>
            <person name="Riley R."/>
            <person name="Andreopoulos W."/>
            <person name="He G."/>
            <person name="Johnson J."/>
            <person name="Barry K.W."/>
            <person name="Grigoriev I.V."/>
            <person name="Nagy L."/>
            <person name="Hibbett D."/>
            <person name="Henrissat B."/>
            <person name="Matheny P.B."/>
            <person name="Labbe J."/>
            <person name="Martin F."/>
        </authorList>
    </citation>
    <scope>NUCLEOTIDE SEQUENCE</scope>
    <source>
        <strain evidence="1">HHB10654</strain>
    </source>
</reference>
<evidence type="ECO:0000313" key="2">
    <source>
        <dbReference type="Proteomes" id="UP000814140"/>
    </source>
</evidence>
<comment type="caution">
    <text evidence="1">The sequence shown here is derived from an EMBL/GenBank/DDBJ whole genome shotgun (WGS) entry which is preliminary data.</text>
</comment>
<sequence length="564" mass="63163">MEAAAEIDQKNTGEAFYLQLIDTSKPWYKNRRLVTLNLWILLLLITSTANGYDGSMMNGLQILDQWEDAFNHPTGSKLGLLGAIQNIGSLGATPFVPYFADILGRRRTVIFGAAVMVAGTIVQTASQSVSMFIGARFLCEFKPLHCISASRLISLHFEVIFPAEVMYSTQRAPVASVYNALWPGGAFIASWVTFGSFHIKTSWAWRLPSACQAIPSVLQIIFLYWGPESPRWLVSKGREEEALETLAYYHASGNRDDPLVQFEYAEIRAALAEEKIQDQAGWLDLFRTSGMRKRMRIIIAIAFFSQWSGNGLVYLTAHYCPDLNQVFDTIGITNKVEQLLINAFLNMWSLILAVLGGLYCDRLGRRTLFLTSTAGMLLFFCLQTIGSSQYALHGNKSAGNAVVAFIFLYSAAYAIAYSPLIVSYTLEILPFNLRAKGMTTFQIAVTASLIFNQYVNPLALKAIHWKYYIVYCVWDAFELVFIYFFMVEVSPTYLRVLRTMSDATKQTRNRTLEETAVLFDGDTKLLGLTRRAAAEAGMEGADIRESEKISDEKEAIDMVETVNA</sequence>
<gene>
    <name evidence="1" type="ORF">BV25DRAFT_1872779</name>
</gene>
<proteinExistence type="predicted"/>
<protein>
    <submittedName>
        <fullName evidence="1">Hexose transporter</fullName>
    </submittedName>
</protein>
<name>A0ACB8SKT3_9AGAM</name>
<organism evidence="1 2">
    <name type="scientific">Artomyces pyxidatus</name>
    <dbReference type="NCBI Taxonomy" id="48021"/>
    <lineage>
        <taxon>Eukaryota</taxon>
        <taxon>Fungi</taxon>
        <taxon>Dikarya</taxon>
        <taxon>Basidiomycota</taxon>
        <taxon>Agaricomycotina</taxon>
        <taxon>Agaricomycetes</taxon>
        <taxon>Russulales</taxon>
        <taxon>Auriscalpiaceae</taxon>
        <taxon>Artomyces</taxon>
    </lineage>
</organism>
<keyword evidence="2" id="KW-1185">Reference proteome</keyword>
<dbReference type="EMBL" id="MU277265">
    <property type="protein sequence ID" value="KAI0056386.1"/>
    <property type="molecule type" value="Genomic_DNA"/>
</dbReference>
<accession>A0ACB8SKT3</accession>
<dbReference type="Proteomes" id="UP000814140">
    <property type="component" value="Unassembled WGS sequence"/>
</dbReference>
<evidence type="ECO:0000313" key="1">
    <source>
        <dbReference type="EMBL" id="KAI0056386.1"/>
    </source>
</evidence>
<reference evidence="1" key="2">
    <citation type="journal article" date="2022" name="New Phytol.">
        <title>Evolutionary transition to the ectomycorrhizal habit in the genomes of a hyperdiverse lineage of mushroom-forming fungi.</title>
        <authorList>
            <person name="Looney B."/>
            <person name="Miyauchi S."/>
            <person name="Morin E."/>
            <person name="Drula E."/>
            <person name="Courty P.E."/>
            <person name="Kohler A."/>
            <person name="Kuo A."/>
            <person name="LaButti K."/>
            <person name="Pangilinan J."/>
            <person name="Lipzen A."/>
            <person name="Riley R."/>
            <person name="Andreopoulos W."/>
            <person name="He G."/>
            <person name="Johnson J."/>
            <person name="Nolan M."/>
            <person name="Tritt A."/>
            <person name="Barry K.W."/>
            <person name="Grigoriev I.V."/>
            <person name="Nagy L.G."/>
            <person name="Hibbett D."/>
            <person name="Henrissat B."/>
            <person name="Matheny P.B."/>
            <person name="Labbe J."/>
            <person name="Martin F.M."/>
        </authorList>
    </citation>
    <scope>NUCLEOTIDE SEQUENCE</scope>
    <source>
        <strain evidence="1">HHB10654</strain>
    </source>
</reference>